<proteinExistence type="predicted"/>
<evidence type="ECO:0000313" key="2">
    <source>
        <dbReference type="Proteomes" id="UP001055879"/>
    </source>
</evidence>
<evidence type="ECO:0000313" key="1">
    <source>
        <dbReference type="EMBL" id="KAI3692593.1"/>
    </source>
</evidence>
<keyword evidence="2" id="KW-1185">Reference proteome</keyword>
<organism evidence="1 2">
    <name type="scientific">Arctium lappa</name>
    <name type="common">Greater burdock</name>
    <name type="synonym">Lappa major</name>
    <dbReference type="NCBI Taxonomy" id="4217"/>
    <lineage>
        <taxon>Eukaryota</taxon>
        <taxon>Viridiplantae</taxon>
        <taxon>Streptophyta</taxon>
        <taxon>Embryophyta</taxon>
        <taxon>Tracheophyta</taxon>
        <taxon>Spermatophyta</taxon>
        <taxon>Magnoliopsida</taxon>
        <taxon>eudicotyledons</taxon>
        <taxon>Gunneridae</taxon>
        <taxon>Pentapetalae</taxon>
        <taxon>asterids</taxon>
        <taxon>campanulids</taxon>
        <taxon>Asterales</taxon>
        <taxon>Asteraceae</taxon>
        <taxon>Carduoideae</taxon>
        <taxon>Cardueae</taxon>
        <taxon>Arctiinae</taxon>
        <taxon>Arctium</taxon>
    </lineage>
</organism>
<dbReference type="EMBL" id="CM042057">
    <property type="protein sequence ID" value="KAI3692593.1"/>
    <property type="molecule type" value="Genomic_DNA"/>
</dbReference>
<accession>A0ACB8Z4Q7</accession>
<comment type="caution">
    <text evidence="1">The sequence shown here is derived from an EMBL/GenBank/DDBJ whole genome shotgun (WGS) entry which is preliminary data.</text>
</comment>
<dbReference type="Proteomes" id="UP001055879">
    <property type="component" value="Linkage Group LG11"/>
</dbReference>
<reference evidence="1 2" key="2">
    <citation type="journal article" date="2022" name="Mol. Ecol. Resour.">
        <title>The genomes of chicory, endive, great burdock and yacon provide insights into Asteraceae paleo-polyploidization history and plant inulin production.</title>
        <authorList>
            <person name="Fan W."/>
            <person name="Wang S."/>
            <person name="Wang H."/>
            <person name="Wang A."/>
            <person name="Jiang F."/>
            <person name="Liu H."/>
            <person name="Zhao H."/>
            <person name="Xu D."/>
            <person name="Zhang Y."/>
        </authorList>
    </citation>
    <scope>NUCLEOTIDE SEQUENCE [LARGE SCALE GENOMIC DNA]</scope>
    <source>
        <strain evidence="2">cv. Niubang</strain>
    </source>
</reference>
<sequence length="327" mass="36591">MARFIEVYNMEARAVGIENRVFRFTDVKEEQCDEDYKDDENHNDDTSAPGRRGVRMAEAPVVVVWAANRDNQVSIGATLNFTAAGDLVLRDVDGSTVWTTNIIGKSIVGMNLTDVGNLVLFDFNGKLSHPHFSSPIPQALAVQFMKIMHDGQLYFNFIVDMVIVNKEACKQACLNKCACKAALFQYHSNSSSGDCYLPTDLFTPAKKSFLAEVESMGSVHHVNLVRLRGFCVWKAQHLLVYEFMSNGSLDQWTYPGDREHVIINSGAQLTIQSKGYRLLIYKNMKNAFVKISHGKRYGLASVGDNGNEAKDDVVDNVDKLVELYDKL</sequence>
<name>A0ACB8Z4Q7_ARCLA</name>
<protein>
    <submittedName>
        <fullName evidence="1">Uncharacterized protein</fullName>
    </submittedName>
</protein>
<gene>
    <name evidence="1" type="ORF">L6452_32412</name>
</gene>
<reference evidence="2" key="1">
    <citation type="journal article" date="2022" name="Mol. Ecol. Resour.">
        <title>The genomes of chicory, endive, great burdock and yacon provide insights into Asteraceae palaeo-polyploidization history and plant inulin production.</title>
        <authorList>
            <person name="Fan W."/>
            <person name="Wang S."/>
            <person name="Wang H."/>
            <person name="Wang A."/>
            <person name="Jiang F."/>
            <person name="Liu H."/>
            <person name="Zhao H."/>
            <person name="Xu D."/>
            <person name="Zhang Y."/>
        </authorList>
    </citation>
    <scope>NUCLEOTIDE SEQUENCE [LARGE SCALE GENOMIC DNA]</scope>
    <source>
        <strain evidence="2">cv. Niubang</strain>
    </source>
</reference>